<gene>
    <name evidence="1" type="ORF">BO94DRAFT_579473</name>
</gene>
<dbReference type="STRING" id="1450535.A0A317V607"/>
<dbReference type="Proteomes" id="UP000246702">
    <property type="component" value="Unassembled WGS sequence"/>
</dbReference>
<comment type="caution">
    <text evidence="1">The sequence shown here is derived from an EMBL/GenBank/DDBJ whole genome shotgun (WGS) entry which is preliminary data.</text>
</comment>
<evidence type="ECO:0008006" key="3">
    <source>
        <dbReference type="Google" id="ProtNLM"/>
    </source>
</evidence>
<dbReference type="EMBL" id="MSFK01000047">
    <property type="protein sequence ID" value="PWY67600.1"/>
    <property type="molecule type" value="Genomic_DNA"/>
</dbReference>
<evidence type="ECO:0000313" key="1">
    <source>
        <dbReference type="EMBL" id="PWY67600.1"/>
    </source>
</evidence>
<name>A0A317V607_9EURO</name>
<dbReference type="AlphaFoldDB" id="A0A317V607"/>
<dbReference type="GeneID" id="37117412"/>
<keyword evidence="2" id="KW-1185">Reference proteome</keyword>
<reference evidence="1 2" key="1">
    <citation type="submission" date="2016-12" db="EMBL/GenBank/DDBJ databases">
        <title>The genomes of Aspergillus section Nigri reveals drivers in fungal speciation.</title>
        <authorList>
            <consortium name="DOE Joint Genome Institute"/>
            <person name="Vesth T.C."/>
            <person name="Nybo J."/>
            <person name="Theobald S."/>
            <person name="Brandl J."/>
            <person name="Frisvad J.C."/>
            <person name="Nielsen K.F."/>
            <person name="Lyhne E.K."/>
            <person name="Kogle M.E."/>
            <person name="Kuo A."/>
            <person name="Riley R."/>
            <person name="Clum A."/>
            <person name="Nolan M."/>
            <person name="Lipzen A."/>
            <person name="Salamov A."/>
            <person name="Henrissat B."/>
            <person name="Wiebenga A."/>
            <person name="De Vries R.P."/>
            <person name="Grigoriev I.V."/>
            <person name="Mortensen U.H."/>
            <person name="Andersen M.R."/>
            <person name="Baker S.E."/>
        </authorList>
    </citation>
    <scope>NUCLEOTIDE SEQUENCE [LARGE SCALE GENOMIC DNA]</scope>
    <source>
        <strain evidence="1 2">CBS 115572</strain>
    </source>
</reference>
<organism evidence="1 2">
    <name type="scientific">Aspergillus sclerotioniger CBS 115572</name>
    <dbReference type="NCBI Taxonomy" id="1450535"/>
    <lineage>
        <taxon>Eukaryota</taxon>
        <taxon>Fungi</taxon>
        <taxon>Dikarya</taxon>
        <taxon>Ascomycota</taxon>
        <taxon>Pezizomycotina</taxon>
        <taxon>Eurotiomycetes</taxon>
        <taxon>Eurotiomycetidae</taxon>
        <taxon>Eurotiales</taxon>
        <taxon>Aspergillaceae</taxon>
        <taxon>Aspergillus</taxon>
        <taxon>Aspergillus subgen. Circumdati</taxon>
    </lineage>
</organism>
<accession>A0A317V607</accession>
<evidence type="ECO:0000313" key="2">
    <source>
        <dbReference type="Proteomes" id="UP000246702"/>
    </source>
</evidence>
<proteinExistence type="predicted"/>
<protein>
    <recommendedName>
        <fullName evidence="3">Galactose oxidase</fullName>
    </recommendedName>
</protein>
<dbReference type="RefSeq" id="XP_025461949.1">
    <property type="nucleotide sequence ID" value="XM_025615269.1"/>
</dbReference>
<sequence>MAMMLDCSPSTACIGGHIKPGNSSDPETDPSNLNDRTSWCVGDDLYFYGGTLSTFAQPMIVPPTETWKHNIGNDNWTRNDFNGVPITRLADCLIAQSFEKKALYLGGIVSLGGDPNL</sequence>